<dbReference type="Pfam" id="PF01381">
    <property type="entry name" value="HTH_3"/>
    <property type="match status" value="1"/>
</dbReference>
<reference evidence="3" key="1">
    <citation type="submission" date="2017-01" db="EMBL/GenBank/DDBJ databases">
        <authorList>
            <person name="Varghese N."/>
            <person name="Submissions S."/>
        </authorList>
    </citation>
    <scope>NUCLEOTIDE SEQUENCE [LARGE SCALE GENOMIC DNA]</scope>
    <source>
        <strain evidence="3">DSM 22306</strain>
    </source>
</reference>
<dbReference type="SUPFAM" id="SSF47413">
    <property type="entry name" value="lambda repressor-like DNA-binding domains"/>
    <property type="match status" value="1"/>
</dbReference>
<dbReference type="Gene3D" id="1.10.260.40">
    <property type="entry name" value="lambda repressor-like DNA-binding domains"/>
    <property type="match status" value="1"/>
</dbReference>
<sequence length="96" mass="10449">MGMSISVSEKIRAIRDSEGMGRKAFADKLGISQRTLESIENKGTDPSSSILKAICKGYPAYTFWLTLDTVNPEIGQISPELKETASEYGKTGTDTE</sequence>
<keyword evidence="3" id="KW-1185">Reference proteome</keyword>
<dbReference type="InterPro" id="IPR001387">
    <property type="entry name" value="Cro/C1-type_HTH"/>
</dbReference>
<dbReference type="STRING" id="619304.SAMN05421760_101643"/>
<protein>
    <submittedName>
        <fullName evidence="2">DNA-binding transcriptional regulator, XRE-family HTH domain</fullName>
    </submittedName>
</protein>
<dbReference type="GO" id="GO:0003677">
    <property type="term" value="F:DNA binding"/>
    <property type="evidence" value="ECO:0007669"/>
    <property type="project" value="UniProtKB-KW"/>
</dbReference>
<keyword evidence="2" id="KW-0238">DNA-binding</keyword>
<evidence type="ECO:0000313" key="3">
    <source>
        <dbReference type="Proteomes" id="UP000185999"/>
    </source>
</evidence>
<dbReference type="InterPro" id="IPR010982">
    <property type="entry name" value="Lambda_DNA-bd_dom_sf"/>
</dbReference>
<dbReference type="RefSeq" id="WP_054342813.1">
    <property type="nucleotide sequence ID" value="NZ_FTOE01000001.1"/>
</dbReference>
<dbReference type="OrthoDB" id="6447592at2"/>
<dbReference type="CDD" id="cd00093">
    <property type="entry name" value="HTH_XRE"/>
    <property type="match status" value="1"/>
</dbReference>
<dbReference type="AlphaFoldDB" id="A0A1N7J5K2"/>
<proteinExistence type="predicted"/>
<name>A0A1N7J5K2_9GAMM</name>
<organism evidence="2 3">
    <name type="scientific">Neptunomonas antarctica</name>
    <dbReference type="NCBI Taxonomy" id="619304"/>
    <lineage>
        <taxon>Bacteria</taxon>
        <taxon>Pseudomonadati</taxon>
        <taxon>Pseudomonadota</taxon>
        <taxon>Gammaproteobacteria</taxon>
        <taxon>Oceanospirillales</taxon>
        <taxon>Oceanospirillaceae</taxon>
        <taxon>Neptunomonas</taxon>
    </lineage>
</organism>
<dbReference type="SMART" id="SM00530">
    <property type="entry name" value="HTH_XRE"/>
    <property type="match status" value="1"/>
</dbReference>
<accession>A0A1N7J5K2</accession>
<dbReference type="EMBL" id="FTOE01000001">
    <property type="protein sequence ID" value="SIS44579.1"/>
    <property type="molecule type" value="Genomic_DNA"/>
</dbReference>
<dbReference type="PROSITE" id="PS50943">
    <property type="entry name" value="HTH_CROC1"/>
    <property type="match status" value="1"/>
</dbReference>
<gene>
    <name evidence="2" type="ORF">SAMN05421760_101643</name>
</gene>
<dbReference type="Proteomes" id="UP000185999">
    <property type="component" value="Unassembled WGS sequence"/>
</dbReference>
<evidence type="ECO:0000313" key="2">
    <source>
        <dbReference type="EMBL" id="SIS44579.1"/>
    </source>
</evidence>
<feature type="domain" description="HTH cro/C1-type" evidence="1">
    <location>
        <begin position="11"/>
        <end position="70"/>
    </location>
</feature>
<evidence type="ECO:0000259" key="1">
    <source>
        <dbReference type="PROSITE" id="PS50943"/>
    </source>
</evidence>